<gene>
    <name evidence="3" type="ORF">Q8791_04330</name>
</gene>
<dbReference type="PANTHER" id="PTHR33164:SF99">
    <property type="entry name" value="MARR FAMILY REGULATORY PROTEIN"/>
    <property type="match status" value="1"/>
</dbReference>
<evidence type="ECO:0000259" key="2">
    <source>
        <dbReference type="PROSITE" id="PS50995"/>
    </source>
</evidence>
<evidence type="ECO:0000313" key="4">
    <source>
        <dbReference type="Proteomes" id="UP001356095"/>
    </source>
</evidence>
<dbReference type="Gene3D" id="1.10.10.10">
    <property type="entry name" value="Winged helix-like DNA-binding domain superfamily/Winged helix DNA-binding domain"/>
    <property type="match status" value="1"/>
</dbReference>
<dbReference type="EMBL" id="JAUZMY010000003">
    <property type="protein sequence ID" value="MEE2036449.1"/>
    <property type="molecule type" value="Genomic_DNA"/>
</dbReference>
<proteinExistence type="predicted"/>
<evidence type="ECO:0000313" key="3">
    <source>
        <dbReference type="EMBL" id="MEE2036449.1"/>
    </source>
</evidence>
<dbReference type="InterPro" id="IPR039422">
    <property type="entry name" value="MarR/SlyA-like"/>
</dbReference>
<accession>A0ABU7K3K5</accession>
<sequence length="236" mass="24715">MSEHCGISTAEERTWDAATLAFRLLDQRVERDVQQEVDLPLTYYELLVLLSKDEHGSLRMSDLAELTHTRASRISHAVKKLAEAGLVDRVHCEEDRRSWFAVLTDKARGVLREAGARHVVSMRENLLDVLSAEQRDQLLDISRTLLARLAPESALAREGIPTREESNALARSGGTAEAGGTAAVGGTAEAGGTAAVGGTAEAGGTAAVGRTAEAGGTAETGGTAGTGTPKESGVLG</sequence>
<comment type="caution">
    <text evidence="3">The sequence shown here is derived from an EMBL/GenBank/DDBJ whole genome shotgun (WGS) entry which is preliminary data.</text>
</comment>
<dbReference type="InterPro" id="IPR036388">
    <property type="entry name" value="WH-like_DNA-bd_sf"/>
</dbReference>
<feature type="region of interest" description="Disordered" evidence="1">
    <location>
        <begin position="157"/>
        <end position="236"/>
    </location>
</feature>
<dbReference type="RefSeq" id="WP_330090254.1">
    <property type="nucleotide sequence ID" value="NZ_JAUZMY010000003.1"/>
</dbReference>
<organism evidence="3 4">
    <name type="scientific">Nocardiopsis codii</name>
    <dbReference type="NCBI Taxonomy" id="3065942"/>
    <lineage>
        <taxon>Bacteria</taxon>
        <taxon>Bacillati</taxon>
        <taxon>Actinomycetota</taxon>
        <taxon>Actinomycetes</taxon>
        <taxon>Streptosporangiales</taxon>
        <taxon>Nocardiopsidaceae</taxon>
        <taxon>Nocardiopsis</taxon>
    </lineage>
</organism>
<protein>
    <submittedName>
        <fullName evidence="3">MarR family transcriptional regulator</fullName>
    </submittedName>
</protein>
<dbReference type="SUPFAM" id="SSF46785">
    <property type="entry name" value="Winged helix' DNA-binding domain"/>
    <property type="match status" value="1"/>
</dbReference>
<feature type="domain" description="HTH marR-type" evidence="2">
    <location>
        <begin position="11"/>
        <end position="147"/>
    </location>
</feature>
<dbReference type="Proteomes" id="UP001356095">
    <property type="component" value="Unassembled WGS sequence"/>
</dbReference>
<name>A0ABU7K3K5_9ACTN</name>
<dbReference type="InterPro" id="IPR036390">
    <property type="entry name" value="WH_DNA-bd_sf"/>
</dbReference>
<dbReference type="InterPro" id="IPR000835">
    <property type="entry name" value="HTH_MarR-typ"/>
</dbReference>
<evidence type="ECO:0000256" key="1">
    <source>
        <dbReference type="SAM" id="MobiDB-lite"/>
    </source>
</evidence>
<feature type="compositionally biased region" description="Low complexity" evidence="1">
    <location>
        <begin position="173"/>
        <end position="217"/>
    </location>
</feature>
<reference evidence="3 4" key="1">
    <citation type="submission" date="2023-08" db="EMBL/GenBank/DDBJ databases">
        <authorList>
            <person name="Girao M."/>
            <person name="Carvalho M.F."/>
        </authorList>
    </citation>
    <scope>NUCLEOTIDE SEQUENCE [LARGE SCALE GENOMIC DNA]</scope>
    <source>
        <strain evidence="3 4">CT-R113</strain>
    </source>
</reference>
<dbReference type="PROSITE" id="PS50995">
    <property type="entry name" value="HTH_MARR_2"/>
    <property type="match status" value="1"/>
</dbReference>
<dbReference type="Pfam" id="PF01047">
    <property type="entry name" value="MarR"/>
    <property type="match status" value="1"/>
</dbReference>
<keyword evidence="4" id="KW-1185">Reference proteome</keyword>
<dbReference type="PANTHER" id="PTHR33164">
    <property type="entry name" value="TRANSCRIPTIONAL REGULATOR, MARR FAMILY"/>
    <property type="match status" value="1"/>
</dbReference>
<dbReference type="SMART" id="SM00347">
    <property type="entry name" value="HTH_MARR"/>
    <property type="match status" value="1"/>
</dbReference>